<dbReference type="Gene3D" id="3.90.550.10">
    <property type="entry name" value="Spore Coat Polysaccharide Biosynthesis Protein SpsA, Chain A"/>
    <property type="match status" value="1"/>
</dbReference>
<organism evidence="10 11">
    <name type="scientific">Massilia forsythiae</name>
    <dbReference type="NCBI Taxonomy" id="2728020"/>
    <lineage>
        <taxon>Bacteria</taxon>
        <taxon>Pseudomonadati</taxon>
        <taxon>Pseudomonadota</taxon>
        <taxon>Betaproteobacteria</taxon>
        <taxon>Burkholderiales</taxon>
        <taxon>Oxalobacteraceae</taxon>
        <taxon>Telluria group</taxon>
        <taxon>Massilia</taxon>
    </lineage>
</organism>
<protein>
    <submittedName>
        <fullName evidence="10">Glycosyltransferase</fullName>
    </submittedName>
</protein>
<dbReference type="CDD" id="cd02520">
    <property type="entry name" value="Glucosylceramide_synthase"/>
    <property type="match status" value="1"/>
</dbReference>
<evidence type="ECO:0000256" key="2">
    <source>
        <dbReference type="ARBA" id="ARBA00004760"/>
    </source>
</evidence>
<evidence type="ECO:0000256" key="6">
    <source>
        <dbReference type="ARBA" id="ARBA00022692"/>
    </source>
</evidence>
<dbReference type="AlphaFoldDB" id="A0A7Z2ZV86"/>
<dbReference type="Pfam" id="PF13506">
    <property type="entry name" value="Glyco_transf_21"/>
    <property type="match status" value="1"/>
</dbReference>
<dbReference type="EMBL" id="CP051685">
    <property type="protein sequence ID" value="QJE03461.1"/>
    <property type="molecule type" value="Genomic_DNA"/>
</dbReference>
<comment type="pathway">
    <text evidence="3">Sphingolipid metabolism.</text>
</comment>
<dbReference type="PANTHER" id="PTHR12726:SF0">
    <property type="entry name" value="CERAMIDE GLUCOSYLTRANSFERASE"/>
    <property type="match status" value="1"/>
</dbReference>
<evidence type="ECO:0000256" key="8">
    <source>
        <dbReference type="ARBA" id="ARBA00023136"/>
    </source>
</evidence>
<evidence type="ECO:0000313" key="10">
    <source>
        <dbReference type="EMBL" id="QJE03461.1"/>
    </source>
</evidence>
<dbReference type="GO" id="GO:0006679">
    <property type="term" value="P:glucosylceramide biosynthetic process"/>
    <property type="evidence" value="ECO:0007669"/>
    <property type="project" value="TreeGrafter"/>
</dbReference>
<reference evidence="10 11" key="1">
    <citation type="submission" date="2020-04" db="EMBL/GenBank/DDBJ databases">
        <title>Genome sequencing of novel species.</title>
        <authorList>
            <person name="Heo J."/>
            <person name="Kim S.-J."/>
            <person name="Kim J.-S."/>
            <person name="Hong S.-B."/>
            <person name="Kwon S.-W."/>
        </authorList>
    </citation>
    <scope>NUCLEOTIDE SEQUENCE [LARGE SCALE GENOMIC DNA]</scope>
    <source>
        <strain evidence="10 11">GN2-R2</strain>
    </source>
</reference>
<name>A0A7Z2ZV86_9BURK</name>
<dbReference type="GO" id="GO:0008120">
    <property type="term" value="F:ceramide glucosyltransferase activity"/>
    <property type="evidence" value="ECO:0007669"/>
    <property type="project" value="TreeGrafter"/>
</dbReference>
<evidence type="ECO:0000256" key="1">
    <source>
        <dbReference type="ARBA" id="ARBA00004141"/>
    </source>
</evidence>
<dbReference type="NCBIfam" id="TIGR03472">
    <property type="entry name" value="HpnI"/>
    <property type="match status" value="1"/>
</dbReference>
<dbReference type="PANTHER" id="PTHR12726">
    <property type="entry name" value="CERAMIDE GLUCOSYLTRANSFERASE"/>
    <property type="match status" value="1"/>
</dbReference>
<comment type="pathway">
    <text evidence="2">Lipid metabolism; sphingolipid metabolism.</text>
</comment>
<dbReference type="InterPro" id="IPR029044">
    <property type="entry name" value="Nucleotide-diphossugar_trans"/>
</dbReference>
<evidence type="ECO:0000256" key="4">
    <source>
        <dbReference type="ARBA" id="ARBA00022676"/>
    </source>
</evidence>
<feature type="compositionally biased region" description="Low complexity" evidence="9">
    <location>
        <begin position="432"/>
        <end position="442"/>
    </location>
</feature>
<dbReference type="KEGG" id="mfy:HH212_18885"/>
<gene>
    <name evidence="10" type="ORF">HH212_18885</name>
</gene>
<evidence type="ECO:0000256" key="7">
    <source>
        <dbReference type="ARBA" id="ARBA00022989"/>
    </source>
</evidence>
<dbReference type="Proteomes" id="UP000502415">
    <property type="component" value="Chromosome"/>
</dbReference>
<dbReference type="InterPro" id="IPR017835">
    <property type="entry name" value="Hopen-assoc_HpnI"/>
</dbReference>
<feature type="region of interest" description="Disordered" evidence="9">
    <location>
        <begin position="423"/>
        <end position="450"/>
    </location>
</feature>
<dbReference type="InterPro" id="IPR025993">
    <property type="entry name" value="Ceramide_glucosylTrfase"/>
</dbReference>
<sequence>MSAIAASATFAATAGMLLTLLATVYALAALLCRGRPWRPRRSAGPGDEPGAVPVPVTVLKPLCGAEPRLDHNLATLAVQTHPCYQLVFGVRRADDPAIAAVERLARRHPRLDIRLVVDPRVHGANFKAGNLANMAAAARHPFLVVADSDIAVAPDYLERVTAPLHDPGTGIVTCLYRGRALDGFWPRLGALFIDAWFAPSVRVASSGGASAFGFGATIALRADTLHAVGGFAALEDCLADDFWLGERTRCLGLATVLSEVVVDTDVTEGSLRALWARERRWMQTIRSLNPLGYPCSCITFTLPMLALGLWLAPTAANAAVALLGAAARLGLVARTPAAARAARAAHASGTADTAGTAPMASTAPMARAEPMAGAGRTAPCAAAPAWRRRLRHALLMAPLRDGLLLLEWLAGFGGATTRWRGRTVPVDRRRAGSGAAAARSRSPPTLHESS</sequence>
<evidence type="ECO:0000313" key="11">
    <source>
        <dbReference type="Proteomes" id="UP000502415"/>
    </source>
</evidence>
<comment type="subcellular location">
    <subcellularLocation>
        <location evidence="1">Membrane</location>
        <topology evidence="1">Multi-pass membrane protein</topology>
    </subcellularLocation>
</comment>
<evidence type="ECO:0000256" key="5">
    <source>
        <dbReference type="ARBA" id="ARBA00022679"/>
    </source>
</evidence>
<keyword evidence="11" id="KW-1185">Reference proteome</keyword>
<keyword evidence="7" id="KW-1133">Transmembrane helix</keyword>
<evidence type="ECO:0000256" key="3">
    <source>
        <dbReference type="ARBA" id="ARBA00004991"/>
    </source>
</evidence>
<keyword evidence="4" id="KW-0328">Glycosyltransferase</keyword>
<accession>A0A7Z2ZV86</accession>
<dbReference type="SUPFAM" id="SSF53448">
    <property type="entry name" value="Nucleotide-diphospho-sugar transferases"/>
    <property type="match status" value="1"/>
</dbReference>
<keyword evidence="5 10" id="KW-0808">Transferase</keyword>
<dbReference type="GO" id="GO:0016020">
    <property type="term" value="C:membrane"/>
    <property type="evidence" value="ECO:0007669"/>
    <property type="project" value="UniProtKB-SubCell"/>
</dbReference>
<evidence type="ECO:0000256" key="9">
    <source>
        <dbReference type="SAM" id="MobiDB-lite"/>
    </source>
</evidence>
<keyword evidence="6" id="KW-0812">Transmembrane</keyword>
<proteinExistence type="predicted"/>
<keyword evidence="8" id="KW-0472">Membrane</keyword>